<protein>
    <recommendedName>
        <fullName evidence="5">MARVEL domain-containing protein</fullName>
    </recommendedName>
</protein>
<evidence type="ECO:0000313" key="4">
    <source>
        <dbReference type="Proteomes" id="UP000240493"/>
    </source>
</evidence>
<keyword evidence="2" id="KW-0812">Transmembrane</keyword>
<organism evidence="3 4">
    <name type="scientific">Trichoderma asperellum (strain ATCC 204424 / CBS 433.97 / NBRC 101777)</name>
    <dbReference type="NCBI Taxonomy" id="1042311"/>
    <lineage>
        <taxon>Eukaryota</taxon>
        <taxon>Fungi</taxon>
        <taxon>Dikarya</taxon>
        <taxon>Ascomycota</taxon>
        <taxon>Pezizomycotina</taxon>
        <taxon>Sordariomycetes</taxon>
        <taxon>Hypocreomycetidae</taxon>
        <taxon>Hypocreales</taxon>
        <taxon>Hypocreaceae</taxon>
        <taxon>Trichoderma</taxon>
    </lineage>
</organism>
<feature type="region of interest" description="Disordered" evidence="1">
    <location>
        <begin position="170"/>
        <end position="199"/>
    </location>
</feature>
<evidence type="ECO:0000256" key="1">
    <source>
        <dbReference type="SAM" id="MobiDB-lite"/>
    </source>
</evidence>
<feature type="compositionally biased region" description="Basic residues" evidence="1">
    <location>
        <begin position="170"/>
        <end position="184"/>
    </location>
</feature>
<dbReference type="Proteomes" id="UP000240493">
    <property type="component" value="Unassembled WGS sequence"/>
</dbReference>
<feature type="transmembrane region" description="Helical" evidence="2">
    <location>
        <begin position="71"/>
        <end position="92"/>
    </location>
</feature>
<feature type="transmembrane region" description="Helical" evidence="2">
    <location>
        <begin position="42"/>
        <end position="64"/>
    </location>
</feature>
<name>A0A2T3YYS9_TRIA4</name>
<evidence type="ECO:0000256" key="2">
    <source>
        <dbReference type="SAM" id="Phobius"/>
    </source>
</evidence>
<gene>
    <name evidence="3" type="ORF">M441DRAFT_147928</name>
</gene>
<evidence type="ECO:0000313" key="3">
    <source>
        <dbReference type="EMBL" id="PTB37674.1"/>
    </source>
</evidence>
<dbReference type="OrthoDB" id="4918558at2759"/>
<proteinExistence type="predicted"/>
<feature type="transmembrane region" description="Helical" evidence="2">
    <location>
        <begin position="136"/>
        <end position="155"/>
    </location>
</feature>
<keyword evidence="4" id="KW-1185">Reference proteome</keyword>
<sequence length="199" mass="22587">MLFGLVFICTRISQIVTLIPPVGMLSWFVKKFNDANILTPDDILVLFIVTVLALGWALLTLLYYSRSSHNGMFVSFVDLCFLGALIAGIYYLRKIQYADCQDPSVDSIWYNHIHNVGIPGYSWQIQKPCAMLKASWAFAIMNTVFFAVTALAAWSHGDSVIVEERVVRHRSSHSGHHSHRRRSHSNSGHSYHSSRRVYV</sequence>
<accession>A0A2T3YYS9</accession>
<dbReference type="STRING" id="1042311.A0A2T3YYS9"/>
<keyword evidence="2" id="KW-0472">Membrane</keyword>
<dbReference type="EMBL" id="KZ679267">
    <property type="protein sequence ID" value="PTB37674.1"/>
    <property type="molecule type" value="Genomic_DNA"/>
</dbReference>
<evidence type="ECO:0008006" key="5">
    <source>
        <dbReference type="Google" id="ProtNLM"/>
    </source>
</evidence>
<dbReference type="AlphaFoldDB" id="A0A2T3YYS9"/>
<keyword evidence="2" id="KW-1133">Transmembrane helix</keyword>
<reference evidence="3 4" key="1">
    <citation type="submission" date="2016-07" db="EMBL/GenBank/DDBJ databases">
        <title>Multiple horizontal gene transfer events from other fungi enriched the ability of initially mycotrophic Trichoderma (Ascomycota) to feed on dead plant biomass.</title>
        <authorList>
            <consortium name="DOE Joint Genome Institute"/>
            <person name="Aerts A."/>
            <person name="Atanasova L."/>
            <person name="Chenthamara K."/>
            <person name="Zhang J."/>
            <person name="Grujic M."/>
            <person name="Henrissat B."/>
            <person name="Kuo A."/>
            <person name="Salamov A."/>
            <person name="Lipzen A."/>
            <person name="Labutti K."/>
            <person name="Barry K."/>
            <person name="Miao Y."/>
            <person name="Rahimi M.J."/>
            <person name="Shen Q."/>
            <person name="Grigoriev I.V."/>
            <person name="Kubicek C.P."/>
            <person name="Druzhinina I.S."/>
        </authorList>
    </citation>
    <scope>NUCLEOTIDE SEQUENCE [LARGE SCALE GENOMIC DNA]</scope>
    <source>
        <strain evidence="3 4">CBS 433.97</strain>
    </source>
</reference>